<dbReference type="Proteomes" id="UP000572635">
    <property type="component" value="Unassembled WGS sequence"/>
</dbReference>
<gene>
    <name evidence="2" type="ORF">HDA36_002447</name>
</gene>
<proteinExistence type="predicted"/>
<accession>A0A7W8QM75</accession>
<protein>
    <submittedName>
        <fullName evidence="2">Uncharacterized protein</fullName>
    </submittedName>
</protein>
<evidence type="ECO:0000313" key="2">
    <source>
        <dbReference type="EMBL" id="MBB5432363.1"/>
    </source>
</evidence>
<dbReference type="EMBL" id="JACHDB010000001">
    <property type="protein sequence ID" value="MBB5432363.1"/>
    <property type="molecule type" value="Genomic_DNA"/>
</dbReference>
<sequence>MRWVWRAEAGGFKIEYAAVVLLVATLVTAVFAFGLPTDVRVLYAEGICRIMPDSQGCDGEGQGSDQDTGGSGQDGTPGEEDGEGQAEPSPSPSAPSGGGGEDEEGDGSDSPVMEPAGAFDQEAADDYAEAQEELEEAQGKLDGADSDQVYDDLMNLLGDIVGYNDAKACLTEGDLIACLWTIVGLSPFGKGAKLVKNTPKIIKLWNRWRKAKKTKEGLEKAVDTAKGKVDDAIKTCERAAGLSNRYYSAVPASLGVSSDGGLRAAPAVYGGGGGPSGTYALAFVPAGKKNREPATPCELNWDPKSGKTFGHVFSRHGAGTKNTDKLKGRAASTNKPQGQWLDDQKASDLIKKSYNPKGPFAPDDQVFEIPKGMGQVIMPDGSIKEATHFLVVLRKDGTFKTGYPILRE</sequence>
<evidence type="ECO:0000256" key="1">
    <source>
        <dbReference type="SAM" id="MobiDB-lite"/>
    </source>
</evidence>
<dbReference type="AlphaFoldDB" id="A0A7W8QM75"/>
<evidence type="ECO:0000313" key="3">
    <source>
        <dbReference type="Proteomes" id="UP000572635"/>
    </source>
</evidence>
<feature type="region of interest" description="Disordered" evidence="1">
    <location>
        <begin position="314"/>
        <end position="344"/>
    </location>
</feature>
<reference evidence="2 3" key="1">
    <citation type="submission" date="2020-08" db="EMBL/GenBank/DDBJ databases">
        <title>Sequencing the genomes of 1000 actinobacteria strains.</title>
        <authorList>
            <person name="Klenk H.-P."/>
        </authorList>
    </citation>
    <scope>NUCLEOTIDE SEQUENCE [LARGE SCALE GENOMIC DNA]</scope>
    <source>
        <strain evidence="2 3">DSM 44551</strain>
    </source>
</reference>
<organism evidence="2 3">
    <name type="scientific">Nocardiopsis composta</name>
    <dbReference type="NCBI Taxonomy" id="157465"/>
    <lineage>
        <taxon>Bacteria</taxon>
        <taxon>Bacillati</taxon>
        <taxon>Actinomycetota</taxon>
        <taxon>Actinomycetes</taxon>
        <taxon>Streptosporangiales</taxon>
        <taxon>Nocardiopsidaceae</taxon>
        <taxon>Nocardiopsis</taxon>
    </lineage>
</organism>
<comment type="caution">
    <text evidence="2">The sequence shown here is derived from an EMBL/GenBank/DDBJ whole genome shotgun (WGS) entry which is preliminary data.</text>
</comment>
<dbReference type="RefSeq" id="WP_184391939.1">
    <property type="nucleotide sequence ID" value="NZ_BAAAJD010000042.1"/>
</dbReference>
<keyword evidence="3" id="KW-1185">Reference proteome</keyword>
<name>A0A7W8QM75_9ACTN</name>
<feature type="region of interest" description="Disordered" evidence="1">
    <location>
        <begin position="55"/>
        <end position="145"/>
    </location>
</feature>
<feature type="compositionally biased region" description="Acidic residues" evidence="1">
    <location>
        <begin position="122"/>
        <end position="136"/>
    </location>
</feature>